<dbReference type="Pfam" id="PF04359">
    <property type="entry name" value="DUF493"/>
    <property type="match status" value="1"/>
</dbReference>
<evidence type="ECO:0000256" key="2">
    <source>
        <dbReference type="HAMAP-Rule" id="MF_00659"/>
    </source>
</evidence>
<dbReference type="PANTHER" id="PTHR38036:SF1">
    <property type="entry name" value="UPF0250 PROTEIN YBED"/>
    <property type="match status" value="1"/>
</dbReference>
<dbReference type="PANTHER" id="PTHR38036">
    <property type="entry name" value="UPF0250 PROTEIN YBED"/>
    <property type="match status" value="1"/>
</dbReference>
<evidence type="ECO:0000313" key="4">
    <source>
        <dbReference type="Proteomes" id="UP000645257"/>
    </source>
</evidence>
<comment type="similarity">
    <text evidence="1 2">Belongs to the UPF0250 family.</text>
</comment>
<dbReference type="AlphaFoldDB" id="A0A918P3Y1"/>
<evidence type="ECO:0000313" key="3">
    <source>
        <dbReference type="EMBL" id="GGY19499.1"/>
    </source>
</evidence>
<proteinExistence type="inferred from homology"/>
<sequence>MTEARTELLEFPCRFPLKIMGEKHEAFTLTIIEVVRMHAPDLMEHDVDSRDSSSGRYQSLTVTVNAVSREQLDAIYLALTGHPMVKVVL</sequence>
<name>A0A918P3Y1_9NEIS</name>
<protein>
    <recommendedName>
        <fullName evidence="2">UPF0250 protein GCM10011289_23840</fullName>
    </recommendedName>
</protein>
<dbReference type="EMBL" id="BMYX01000013">
    <property type="protein sequence ID" value="GGY19499.1"/>
    <property type="molecule type" value="Genomic_DNA"/>
</dbReference>
<reference evidence="3" key="1">
    <citation type="journal article" date="2014" name="Int. J. Syst. Evol. Microbiol.">
        <title>Complete genome sequence of Corynebacterium casei LMG S-19264T (=DSM 44701T), isolated from a smear-ripened cheese.</title>
        <authorList>
            <consortium name="US DOE Joint Genome Institute (JGI-PGF)"/>
            <person name="Walter F."/>
            <person name="Albersmeier A."/>
            <person name="Kalinowski J."/>
            <person name="Ruckert C."/>
        </authorList>
    </citation>
    <scope>NUCLEOTIDE SEQUENCE</scope>
    <source>
        <strain evidence="3">KCTC 32182</strain>
    </source>
</reference>
<evidence type="ECO:0000256" key="1">
    <source>
        <dbReference type="ARBA" id="ARBA00008460"/>
    </source>
</evidence>
<dbReference type="InterPro" id="IPR007454">
    <property type="entry name" value="UPF0250_YbeD-like"/>
</dbReference>
<dbReference type="SUPFAM" id="SSF117991">
    <property type="entry name" value="YbeD/HP0495-like"/>
    <property type="match status" value="1"/>
</dbReference>
<dbReference type="Gene3D" id="3.30.70.260">
    <property type="match status" value="1"/>
</dbReference>
<keyword evidence="4" id="KW-1185">Reference proteome</keyword>
<dbReference type="Proteomes" id="UP000645257">
    <property type="component" value="Unassembled WGS sequence"/>
</dbReference>
<organism evidence="3 4">
    <name type="scientific">Paludibacterium paludis</name>
    <dbReference type="NCBI Taxonomy" id="1225769"/>
    <lineage>
        <taxon>Bacteria</taxon>
        <taxon>Pseudomonadati</taxon>
        <taxon>Pseudomonadota</taxon>
        <taxon>Betaproteobacteria</taxon>
        <taxon>Neisseriales</taxon>
        <taxon>Chromobacteriaceae</taxon>
        <taxon>Paludibacterium</taxon>
    </lineage>
</organism>
<comment type="caution">
    <text evidence="3">The sequence shown here is derived from an EMBL/GenBank/DDBJ whole genome shotgun (WGS) entry which is preliminary data.</text>
</comment>
<dbReference type="RefSeq" id="WP_189534578.1">
    <property type="nucleotide sequence ID" value="NZ_BMYX01000013.1"/>
</dbReference>
<reference evidence="3" key="2">
    <citation type="submission" date="2020-09" db="EMBL/GenBank/DDBJ databases">
        <authorList>
            <person name="Sun Q."/>
            <person name="Kim S."/>
        </authorList>
    </citation>
    <scope>NUCLEOTIDE SEQUENCE</scope>
    <source>
        <strain evidence="3">KCTC 32182</strain>
    </source>
</reference>
<accession>A0A918P3Y1</accession>
<dbReference type="InterPro" id="IPR027471">
    <property type="entry name" value="YbeD-like_sf"/>
</dbReference>
<dbReference type="HAMAP" id="MF_00659">
    <property type="entry name" value="UPF0250"/>
    <property type="match status" value="1"/>
</dbReference>
<gene>
    <name evidence="3" type="ORF">GCM10011289_23840</name>
</gene>